<dbReference type="Proteomes" id="UP000225740">
    <property type="component" value="Unassembled WGS sequence"/>
</dbReference>
<accession>A0A2G1W6J7</accession>
<reference evidence="2 3" key="1">
    <citation type="submission" date="2017-06" db="EMBL/GenBank/DDBJ databases">
        <title>Description of Rhodopirellula bahusiensis sp. nov.</title>
        <authorList>
            <person name="Kizina J."/>
            <person name="Harder J."/>
        </authorList>
    </citation>
    <scope>NUCLEOTIDE SEQUENCE [LARGE SCALE GENOMIC DNA]</scope>
    <source>
        <strain evidence="2 3">SWK21</strain>
    </source>
</reference>
<feature type="transmembrane region" description="Helical" evidence="1">
    <location>
        <begin position="468"/>
        <end position="493"/>
    </location>
</feature>
<gene>
    <name evidence="2" type="ORF">CEE69_14745</name>
</gene>
<evidence type="ECO:0000313" key="3">
    <source>
        <dbReference type="Proteomes" id="UP000225740"/>
    </source>
</evidence>
<keyword evidence="1" id="KW-0812">Transmembrane</keyword>
<dbReference type="InterPro" id="IPR027417">
    <property type="entry name" value="P-loop_NTPase"/>
</dbReference>
<evidence type="ECO:0000313" key="2">
    <source>
        <dbReference type="EMBL" id="PHQ34655.1"/>
    </source>
</evidence>
<keyword evidence="3" id="KW-1185">Reference proteome</keyword>
<dbReference type="GeneID" id="90609350"/>
<dbReference type="Gene3D" id="3.40.50.300">
    <property type="entry name" value="P-loop containing nucleotide triphosphate hydrolases"/>
    <property type="match status" value="1"/>
</dbReference>
<keyword evidence="1" id="KW-1133">Transmembrane helix</keyword>
<feature type="transmembrane region" description="Helical" evidence="1">
    <location>
        <begin position="529"/>
        <end position="550"/>
    </location>
</feature>
<organism evidence="2 3">
    <name type="scientific">Rhodopirellula bahusiensis</name>
    <dbReference type="NCBI Taxonomy" id="2014065"/>
    <lineage>
        <taxon>Bacteria</taxon>
        <taxon>Pseudomonadati</taxon>
        <taxon>Planctomycetota</taxon>
        <taxon>Planctomycetia</taxon>
        <taxon>Pirellulales</taxon>
        <taxon>Pirellulaceae</taxon>
        <taxon>Rhodopirellula</taxon>
    </lineage>
</organism>
<dbReference type="SUPFAM" id="SSF52540">
    <property type="entry name" value="P-loop containing nucleoside triphosphate hydrolases"/>
    <property type="match status" value="1"/>
</dbReference>
<protein>
    <submittedName>
        <fullName evidence="2">Uncharacterized protein</fullName>
    </submittedName>
</protein>
<dbReference type="RefSeq" id="WP_099261403.1">
    <property type="nucleotide sequence ID" value="NZ_NIZW01000010.1"/>
</dbReference>
<dbReference type="EMBL" id="NIZW01000010">
    <property type="protein sequence ID" value="PHQ34655.1"/>
    <property type="molecule type" value="Genomic_DNA"/>
</dbReference>
<dbReference type="OrthoDB" id="225018at2"/>
<dbReference type="AlphaFoldDB" id="A0A2G1W6J7"/>
<proteinExistence type="predicted"/>
<comment type="caution">
    <text evidence="2">The sequence shown here is derived from an EMBL/GenBank/DDBJ whole genome shotgun (WGS) entry which is preliminary data.</text>
</comment>
<keyword evidence="1" id="KW-0472">Membrane</keyword>
<name>A0A2G1W6J7_9BACT</name>
<sequence>MNAVVMDDSGDRFLQRVHRAADRVLGNSQTGREIGELCRDHAEAREMILTDRASNSVVVAVVGATGQGKSWLVRQMIRGGPVDAIRSGNSLDEATEKLTWIGPKPPADLDARHERFIACDAGKMRSIGSPYLLVDAPGATDDRRAIAGVAERALSTASVLVMVIRRDQLRSQRVSGLAAASEGTVVIPVVNLADVNDDSLDADVEALVARLRSTAPQSQIAPAVIVSDFEIDERGEDEIGIRLAETLGRRIEEAICESGGGDQRRSTRLSALDARFSAAVASVLQTQLPELTSAVDRLNAEATRLPSEVAGTLLGGATPLRAAIRSRLRLSLMAETAAIWFPYRTVLSLLNLTHGAWDRVLLSLSGSLPSLIGAVYAGARNMSDQRAADMDLRTGLRQRTAASVADRLGPMARRFRAELNKLRHGAIETELESSPDSPVASLAGIETLQESSQKSFDTAINQGSATTWFANASGLAGTLLFWLLMTGPLVALYRGYFDASYSTMRDVLQAEGAAGDLNKFPRPDVSMMLTSLLLSVLPMAIFSMLVLSWVQAKTRVDRIENRLREEHDQLIQRLQRDGVLRLAWSDPLLADAEFLLSVGRTVDEER</sequence>
<evidence type="ECO:0000256" key="1">
    <source>
        <dbReference type="SAM" id="Phobius"/>
    </source>
</evidence>